<reference evidence="1" key="1">
    <citation type="submission" date="2009-08" db="EMBL/GenBank/DDBJ databases">
        <authorList>
            <consortium name="US DOE Joint Genome Institute"/>
            <person name="Lucas S."/>
            <person name="Copeland A."/>
            <person name="Lapidus A."/>
            <person name="Glavina del Rio T."/>
            <person name="Dalin E."/>
            <person name="Tice H."/>
            <person name="Bruce D."/>
            <person name="Barry K."/>
            <person name="Pitluck S."/>
            <person name="Lowry S."/>
            <person name="Larimer F."/>
            <person name="Land M."/>
            <person name="Hauser L."/>
            <person name="Kyrpides N."/>
            <person name="Ivanova N."/>
            <person name="McMahon K.D."/>
            <person name="Hugenholtz P."/>
        </authorList>
    </citation>
    <scope>NUCLEOTIDE SEQUENCE</scope>
    <source>
        <strain evidence="1">UW-1</strain>
    </source>
</reference>
<protein>
    <submittedName>
        <fullName evidence="1">Mig-14 family protein</fullName>
    </submittedName>
</protein>
<dbReference type="SUPFAM" id="SSF55729">
    <property type="entry name" value="Acyl-CoA N-acyltransferases (Nat)"/>
    <property type="match status" value="1"/>
</dbReference>
<dbReference type="AlphaFoldDB" id="C7RUX4"/>
<name>C7RUX4_ACCRE</name>
<dbReference type="OrthoDB" id="6447890at2"/>
<sequence length="298" mass="33593">MLSLLRAWRERGWSEIDAAAYAQAWQRFGGSVATHPLIVERLAALARIPVRYLGWFAGGELLAAIPCWGNHLALAKEVLKKRRQRGAFDLGNAEVILPIAENARVPVRQVMRYVSEVNAGQIAGLKPQPEGLALARAPEEYSTKFRYNQRRELRLLAEAGGSLRPMLDYSPVQQALMYADLFQRRWGFAPRGKAHLGEVFGLLREFITGSVLLHDERPIAIQILYRVEAPKWVSLEFINGGVDPATRDFSPGSVLSFVNTQAAWAEARALGKPLRYSFGRADRGYKDRWCHRVPVYRI</sequence>
<dbReference type="Pfam" id="PF07395">
    <property type="entry name" value="Mig-14"/>
    <property type="match status" value="1"/>
</dbReference>
<dbReference type="InterPro" id="IPR009977">
    <property type="entry name" value="Mig-14"/>
</dbReference>
<reference evidence="1" key="2">
    <citation type="submission" date="2009-09" db="EMBL/GenBank/DDBJ databases">
        <title>Complete sequence of chromosome of Candidatus Accumulibacter phosphatis clade IIA str. UW-1.</title>
        <authorList>
            <consortium name="US DOE Joint Genome Institute"/>
            <person name="Martin H.G."/>
            <person name="Ivanova N."/>
            <person name="Kunin V."/>
            <person name="Warnecke F."/>
            <person name="Barry K."/>
            <person name="He S."/>
            <person name="Salamov A."/>
            <person name="Szeto E."/>
            <person name="Dalin E."/>
            <person name="Pangilinan J.L."/>
            <person name="Lapidus A."/>
            <person name="Lowry S."/>
            <person name="Kyrpides N.C."/>
            <person name="McMahon K.D."/>
            <person name="Hugenholtz P."/>
        </authorList>
    </citation>
    <scope>NUCLEOTIDE SEQUENCE [LARGE SCALE GENOMIC DNA]</scope>
    <source>
        <strain evidence="1">UW-1</strain>
    </source>
</reference>
<dbReference type="HOGENOM" id="CLU_082136_0_0_4"/>
<proteinExistence type="predicted"/>
<dbReference type="STRING" id="522306.CAP2UW1_3096"/>
<gene>
    <name evidence="1" type="ordered locus">CAP2UW1_3096</name>
</gene>
<organism evidence="1">
    <name type="scientific">Accumulibacter regalis</name>
    <dbReference type="NCBI Taxonomy" id="522306"/>
    <lineage>
        <taxon>Bacteria</taxon>
        <taxon>Pseudomonadati</taxon>
        <taxon>Pseudomonadota</taxon>
        <taxon>Betaproteobacteria</taxon>
        <taxon>Candidatus Accumulibacter</taxon>
    </lineage>
</organism>
<dbReference type="EMBL" id="CP001715">
    <property type="protein sequence ID" value="ACV36369.1"/>
    <property type="molecule type" value="Genomic_DNA"/>
</dbReference>
<accession>C7RUX4</accession>
<evidence type="ECO:0000313" key="1">
    <source>
        <dbReference type="EMBL" id="ACV36369.1"/>
    </source>
</evidence>
<dbReference type="KEGG" id="app:CAP2UW1_3096"/>
<dbReference type="eggNOG" id="COG5653">
    <property type="taxonomic scope" value="Bacteria"/>
</dbReference>
<dbReference type="InterPro" id="IPR016181">
    <property type="entry name" value="Acyl_CoA_acyltransferase"/>
</dbReference>